<evidence type="ECO:0000256" key="2">
    <source>
        <dbReference type="ARBA" id="ARBA00022679"/>
    </source>
</evidence>
<accession>A0ABR9VW91</accession>
<evidence type="ECO:0000256" key="5">
    <source>
        <dbReference type="ARBA" id="ARBA00022741"/>
    </source>
</evidence>
<evidence type="ECO:0000259" key="8">
    <source>
        <dbReference type="Pfam" id="PF18765"/>
    </source>
</evidence>
<evidence type="ECO:0000313" key="10">
    <source>
        <dbReference type="Proteomes" id="UP000658720"/>
    </source>
</evidence>
<dbReference type="Pfam" id="PF18765">
    <property type="entry name" value="Polbeta"/>
    <property type="match status" value="1"/>
</dbReference>
<dbReference type="Proteomes" id="UP000658720">
    <property type="component" value="Unassembled WGS sequence"/>
</dbReference>
<reference evidence="9 10" key="1">
    <citation type="submission" date="2020-10" db="EMBL/GenBank/DDBJ databases">
        <authorList>
            <person name="Castelo-Branco R."/>
            <person name="Eusebio N."/>
            <person name="Adriana R."/>
            <person name="Vieira A."/>
            <person name="Brugerolle De Fraissinette N."/>
            <person name="Rezende De Castro R."/>
            <person name="Schneider M.P."/>
            <person name="Vasconcelos V."/>
            <person name="Leao P.N."/>
        </authorList>
    </citation>
    <scope>NUCLEOTIDE SEQUENCE [LARGE SCALE GENOMIC DNA]</scope>
    <source>
        <strain evidence="9 10">LEGE 00031</strain>
    </source>
</reference>
<evidence type="ECO:0000313" key="9">
    <source>
        <dbReference type="EMBL" id="MBE9255627.1"/>
    </source>
</evidence>
<keyword evidence="4" id="KW-0479">Metal-binding</keyword>
<dbReference type="InterPro" id="IPR041633">
    <property type="entry name" value="Polbeta"/>
</dbReference>
<evidence type="ECO:0000256" key="1">
    <source>
        <dbReference type="ARBA" id="ARBA00001946"/>
    </source>
</evidence>
<feature type="domain" description="Polymerase beta nucleotidyltransferase" evidence="8">
    <location>
        <begin position="25"/>
        <end position="116"/>
    </location>
</feature>
<keyword evidence="7" id="KW-0460">Magnesium</keyword>
<comment type="caution">
    <text evidence="9">The sequence shown here is derived from an EMBL/GenBank/DDBJ whole genome shotgun (WGS) entry which is preliminary data.</text>
</comment>
<dbReference type="CDD" id="cd05403">
    <property type="entry name" value="NT_KNTase_like"/>
    <property type="match status" value="1"/>
</dbReference>
<sequence>MNNLVLSSQEQQERLQHRLGVSLDKITELCRSYSIQRLAVFGSILTDNFKPSSDVDFLVSVLPDLRLTLNYHQSLEESLEQIINRKVDLIFLRNLERSENWIKKKSIINGAQVIYES</sequence>
<evidence type="ECO:0000256" key="4">
    <source>
        <dbReference type="ARBA" id="ARBA00022723"/>
    </source>
</evidence>
<dbReference type="Gene3D" id="3.30.460.10">
    <property type="entry name" value="Beta Polymerase, domain 2"/>
    <property type="match status" value="1"/>
</dbReference>
<dbReference type="SUPFAM" id="SSF81301">
    <property type="entry name" value="Nucleotidyltransferase"/>
    <property type="match status" value="1"/>
</dbReference>
<evidence type="ECO:0000256" key="3">
    <source>
        <dbReference type="ARBA" id="ARBA00022695"/>
    </source>
</evidence>
<keyword evidence="3" id="KW-0548">Nucleotidyltransferase</keyword>
<protein>
    <submittedName>
        <fullName evidence="9">Nucleotidyltransferase domain-containing protein</fullName>
    </submittedName>
</protein>
<gene>
    <name evidence="9" type="ORF">IQ217_17665</name>
</gene>
<dbReference type="EMBL" id="JADEVV010000075">
    <property type="protein sequence ID" value="MBE9255627.1"/>
    <property type="molecule type" value="Genomic_DNA"/>
</dbReference>
<keyword evidence="2" id="KW-0808">Transferase</keyword>
<dbReference type="InterPro" id="IPR043519">
    <property type="entry name" value="NT_sf"/>
</dbReference>
<name>A0ABR9VW91_9SYNC</name>
<dbReference type="RefSeq" id="WP_190596653.1">
    <property type="nucleotide sequence ID" value="NZ_JADEVV010000075.1"/>
</dbReference>
<dbReference type="PANTHER" id="PTHR33571">
    <property type="entry name" value="SSL8005 PROTEIN"/>
    <property type="match status" value="1"/>
</dbReference>
<dbReference type="InterPro" id="IPR052038">
    <property type="entry name" value="Type-VII_TA_antitoxin"/>
</dbReference>
<comment type="cofactor">
    <cofactor evidence="1">
        <name>Mg(2+)</name>
        <dbReference type="ChEBI" id="CHEBI:18420"/>
    </cofactor>
</comment>
<organism evidence="9 10">
    <name type="scientific">Synechocystis salina LEGE 00031</name>
    <dbReference type="NCBI Taxonomy" id="1828736"/>
    <lineage>
        <taxon>Bacteria</taxon>
        <taxon>Bacillati</taxon>
        <taxon>Cyanobacteriota</taxon>
        <taxon>Cyanophyceae</taxon>
        <taxon>Synechococcales</taxon>
        <taxon>Merismopediaceae</taxon>
        <taxon>Synechocystis</taxon>
    </lineage>
</organism>
<keyword evidence="5" id="KW-0547">Nucleotide-binding</keyword>
<evidence type="ECO:0000256" key="7">
    <source>
        <dbReference type="ARBA" id="ARBA00022842"/>
    </source>
</evidence>
<keyword evidence="6" id="KW-0067">ATP-binding</keyword>
<proteinExistence type="predicted"/>
<evidence type="ECO:0000256" key="6">
    <source>
        <dbReference type="ARBA" id="ARBA00022840"/>
    </source>
</evidence>
<dbReference type="PANTHER" id="PTHR33571:SF12">
    <property type="entry name" value="BSL3053 PROTEIN"/>
    <property type="match status" value="1"/>
</dbReference>
<keyword evidence="10" id="KW-1185">Reference proteome</keyword>